<accession>A0ABR1KTK1</accession>
<feature type="transmembrane region" description="Helical" evidence="6">
    <location>
        <begin position="59"/>
        <end position="80"/>
    </location>
</feature>
<keyword evidence="3 6" id="KW-0812">Transmembrane</keyword>
<evidence type="ECO:0000256" key="5">
    <source>
        <dbReference type="ARBA" id="ARBA00023136"/>
    </source>
</evidence>
<dbReference type="PANTHER" id="PTHR30618">
    <property type="entry name" value="NCS1 FAMILY PURINE/PYRIMIDINE TRANSPORTER"/>
    <property type="match status" value="1"/>
</dbReference>
<keyword evidence="5 6" id="KW-0472">Membrane</keyword>
<gene>
    <name evidence="7" type="ORF">IWZ03DRAFT_411734</name>
</gene>
<evidence type="ECO:0000313" key="7">
    <source>
        <dbReference type="EMBL" id="KAK7521492.1"/>
    </source>
</evidence>
<dbReference type="PANTHER" id="PTHR30618:SF15">
    <property type="entry name" value="NICOTINAMIDE RIBOSIDE TRANSPORTER 1-RELATED"/>
    <property type="match status" value="1"/>
</dbReference>
<dbReference type="InterPro" id="IPR045225">
    <property type="entry name" value="Uracil/uridine/allantoin_perm"/>
</dbReference>
<proteinExistence type="inferred from homology"/>
<reference evidence="7 8" key="1">
    <citation type="submission" date="2024-04" db="EMBL/GenBank/DDBJ databases">
        <title>Phyllosticta paracitricarpa is synonymous to the EU quarantine fungus P. citricarpa based on phylogenomic analyses.</title>
        <authorList>
            <consortium name="Lawrence Berkeley National Laboratory"/>
            <person name="Van Ingen-Buijs V.A."/>
            <person name="Van Westerhoven A.C."/>
            <person name="Haridas S."/>
            <person name="Skiadas P."/>
            <person name="Martin F."/>
            <person name="Groenewald J.Z."/>
            <person name="Crous P.W."/>
            <person name="Seidl M.F."/>
        </authorList>
    </citation>
    <scope>NUCLEOTIDE SEQUENCE [LARGE SCALE GENOMIC DNA]</scope>
    <source>
        <strain evidence="7 8">CBS 123371</strain>
    </source>
</reference>
<dbReference type="EMBL" id="JBBPHU010000002">
    <property type="protein sequence ID" value="KAK7521492.1"/>
    <property type="molecule type" value="Genomic_DNA"/>
</dbReference>
<dbReference type="Gene3D" id="1.10.4160.10">
    <property type="entry name" value="Hydantoin permease"/>
    <property type="match status" value="1"/>
</dbReference>
<name>A0ABR1KTK1_9PEZI</name>
<keyword evidence="8" id="KW-1185">Reference proteome</keyword>
<evidence type="ECO:0000256" key="4">
    <source>
        <dbReference type="ARBA" id="ARBA00022989"/>
    </source>
</evidence>
<feature type="transmembrane region" description="Helical" evidence="6">
    <location>
        <begin position="494"/>
        <end position="516"/>
    </location>
</feature>
<organism evidence="7 8">
    <name type="scientific">Phyllosticta citriasiana</name>
    <dbReference type="NCBI Taxonomy" id="595635"/>
    <lineage>
        <taxon>Eukaryota</taxon>
        <taxon>Fungi</taxon>
        <taxon>Dikarya</taxon>
        <taxon>Ascomycota</taxon>
        <taxon>Pezizomycotina</taxon>
        <taxon>Dothideomycetes</taxon>
        <taxon>Dothideomycetes incertae sedis</taxon>
        <taxon>Botryosphaeriales</taxon>
        <taxon>Phyllostictaceae</taxon>
        <taxon>Phyllosticta</taxon>
    </lineage>
</organism>
<evidence type="ECO:0000256" key="6">
    <source>
        <dbReference type="SAM" id="Phobius"/>
    </source>
</evidence>
<comment type="similarity">
    <text evidence="2">Belongs to the purine-cytosine permease (2.A.39) family.</text>
</comment>
<feature type="transmembrane region" description="Helical" evidence="6">
    <location>
        <begin position="292"/>
        <end position="314"/>
    </location>
</feature>
<keyword evidence="4 6" id="KW-1133">Transmembrane helix</keyword>
<dbReference type="Proteomes" id="UP001363622">
    <property type="component" value="Unassembled WGS sequence"/>
</dbReference>
<evidence type="ECO:0000313" key="8">
    <source>
        <dbReference type="Proteomes" id="UP001363622"/>
    </source>
</evidence>
<feature type="transmembrane region" description="Helical" evidence="6">
    <location>
        <begin position="208"/>
        <end position="227"/>
    </location>
</feature>
<feature type="transmembrane region" description="Helical" evidence="6">
    <location>
        <begin position="183"/>
        <end position="201"/>
    </location>
</feature>
<evidence type="ECO:0000256" key="2">
    <source>
        <dbReference type="ARBA" id="ARBA00008974"/>
    </source>
</evidence>
<feature type="transmembrane region" description="Helical" evidence="6">
    <location>
        <begin position="87"/>
        <end position="109"/>
    </location>
</feature>
<sequence length="592" mass="65444">MASFTSAMNWDRAQWRQTLKRMEVQPPKSGTFRVDQWVNPDLVPMDKTRRTWDWWKYTVYWMTGGFAIYNYATGSALIAYGLSAKQCLTAGLVSPIVLALMCVLCGWPGGAHHITFTVTCRLAWGMRGSWVAVFFRVMPGLIWDGIEAFWGGQAVATMIGTWSLSWAEWDYPLADGTLQLKDFIGFVLYYVVFLLVMWLPPERLYKPFLVSCVMFVMVVTGILIWSVNTAGGGGRYFARDYAPPSLLAGSVGWAMVYGATSVLGNSAVITLGQSDWCRFSRDGNKVPMIAQAIACPIFIYLAFVLGIICTSAAADVLGDAYWQPYLLLRHIQSHYNNSPRSRAAVFFASAACAFAQVTVNIILNSVASAMDLACYSPKWLNIRRGAYLIAAVGVAVNPWKLTSSAATFIAVLSGFGTFYGPLSGILVADYWVVRRRTVKMRDLYLGNEQSIYWYWKGFNWRAFASFILAIFPAMPGYIMGCADLNRTPNGWMKLSRLGFITGFCIAMVVYPAFSWISPPPGLGEGMDHHDEDQLVLPQGIFQDRPTQGQFSTVVDADVIHGVDAVVDKSGSDDGSAAGAKAPITNEKVMMIP</sequence>
<feature type="transmembrane region" description="Helical" evidence="6">
    <location>
        <begin position="407"/>
        <end position="432"/>
    </location>
</feature>
<evidence type="ECO:0000256" key="3">
    <source>
        <dbReference type="ARBA" id="ARBA00022692"/>
    </source>
</evidence>
<protein>
    <submittedName>
        <fullName evidence="7">Permease for cytosine/purines, uracil, thiamine, allantoin-domain-containing protein</fullName>
    </submittedName>
</protein>
<comment type="caution">
    <text evidence="7">The sequence shown here is derived from an EMBL/GenBank/DDBJ whole genome shotgun (WGS) entry which is preliminary data.</text>
</comment>
<comment type="subcellular location">
    <subcellularLocation>
        <location evidence="1">Membrane</location>
        <topology evidence="1">Multi-pass membrane protein</topology>
    </subcellularLocation>
</comment>
<feature type="transmembrane region" description="Helical" evidence="6">
    <location>
        <begin position="247"/>
        <end position="271"/>
    </location>
</feature>
<evidence type="ECO:0000256" key="1">
    <source>
        <dbReference type="ARBA" id="ARBA00004141"/>
    </source>
</evidence>
<feature type="transmembrane region" description="Helical" evidence="6">
    <location>
        <begin position="384"/>
        <end position="401"/>
    </location>
</feature>
<feature type="transmembrane region" description="Helical" evidence="6">
    <location>
        <begin position="453"/>
        <end position="474"/>
    </location>
</feature>
<dbReference type="Pfam" id="PF02133">
    <property type="entry name" value="Transp_cyt_pur"/>
    <property type="match status" value="1"/>
</dbReference>
<feature type="transmembrane region" description="Helical" evidence="6">
    <location>
        <begin position="343"/>
        <end position="363"/>
    </location>
</feature>
<dbReference type="InterPro" id="IPR001248">
    <property type="entry name" value="Pur-cyt_permease"/>
</dbReference>